<dbReference type="Proteomes" id="UP000587462">
    <property type="component" value="Unassembled WGS sequence"/>
</dbReference>
<organism evidence="2 3">
    <name type="scientific">Streptomyces morookaense</name>
    <name type="common">Streptoverticillium morookaense</name>
    <dbReference type="NCBI Taxonomy" id="1970"/>
    <lineage>
        <taxon>Bacteria</taxon>
        <taxon>Bacillati</taxon>
        <taxon>Actinomycetota</taxon>
        <taxon>Actinomycetes</taxon>
        <taxon>Kitasatosporales</taxon>
        <taxon>Streptomycetaceae</taxon>
        <taxon>Streptomyces</taxon>
    </lineage>
</organism>
<dbReference type="AlphaFoldDB" id="A0A7Y7B4V5"/>
<evidence type="ECO:0000256" key="1">
    <source>
        <dbReference type="SAM" id="MobiDB-lite"/>
    </source>
</evidence>
<evidence type="ECO:0000313" key="2">
    <source>
        <dbReference type="EMBL" id="NVK78879.1"/>
    </source>
</evidence>
<sequence length="131" mass="13450">MVQPVPPGAARHGAGEEAVRQAEFAQGVREPVHAGGLTLPDARSRKRTGGEEPGGPAEGDPSQGGARQVVDAPRAGLGPGERVGPQGPPERAVDAEAADQEAQHRRQQGHGEGAQVERGHLGVQPAGAQYR</sequence>
<feature type="region of interest" description="Disordered" evidence="1">
    <location>
        <begin position="1"/>
        <end position="131"/>
    </location>
</feature>
<evidence type="ECO:0000313" key="3">
    <source>
        <dbReference type="Proteomes" id="UP000587462"/>
    </source>
</evidence>
<keyword evidence="3" id="KW-1185">Reference proteome</keyword>
<accession>A0A7Y7B4V5</accession>
<dbReference type="RefSeq" id="WP_171081374.1">
    <property type="nucleotide sequence ID" value="NZ_BNBU01000006.1"/>
</dbReference>
<comment type="caution">
    <text evidence="2">The sequence shown here is derived from an EMBL/GenBank/DDBJ whole genome shotgun (WGS) entry which is preliminary data.</text>
</comment>
<protein>
    <submittedName>
        <fullName evidence="2">Uncharacterized protein</fullName>
    </submittedName>
</protein>
<dbReference type="EMBL" id="JABBXF010000030">
    <property type="protein sequence ID" value="NVK78879.1"/>
    <property type="molecule type" value="Genomic_DNA"/>
</dbReference>
<name>A0A7Y7B4V5_STRMO</name>
<proteinExistence type="predicted"/>
<reference evidence="2 3" key="1">
    <citation type="submission" date="2020-04" db="EMBL/GenBank/DDBJ databases">
        <title>Draft Genome Sequence of Streptomyces morookaense DSM 40503, an 8-azaguanine-producing strain.</title>
        <authorList>
            <person name="Qi J."/>
            <person name="Gao J.-M."/>
        </authorList>
    </citation>
    <scope>NUCLEOTIDE SEQUENCE [LARGE SCALE GENOMIC DNA]</scope>
    <source>
        <strain evidence="2 3">DSM 40503</strain>
    </source>
</reference>
<gene>
    <name evidence="2" type="ORF">HG542_14535</name>
</gene>